<dbReference type="Proteomes" id="UP000094463">
    <property type="component" value="Chromosome"/>
</dbReference>
<protein>
    <submittedName>
        <fullName evidence="2">Uncharacterized protein</fullName>
    </submittedName>
</protein>
<keyword evidence="1" id="KW-0472">Membrane</keyword>
<organism evidence="2 3">
    <name type="scientific">Salisediminibacterium beveridgei</name>
    <dbReference type="NCBI Taxonomy" id="632773"/>
    <lineage>
        <taxon>Bacteria</taxon>
        <taxon>Bacillati</taxon>
        <taxon>Bacillota</taxon>
        <taxon>Bacilli</taxon>
        <taxon>Bacillales</taxon>
        <taxon>Bacillaceae</taxon>
        <taxon>Salisediminibacterium</taxon>
    </lineage>
</organism>
<dbReference type="AlphaFoldDB" id="A0A1D7QX52"/>
<evidence type="ECO:0000256" key="1">
    <source>
        <dbReference type="SAM" id="Phobius"/>
    </source>
</evidence>
<dbReference type="KEGG" id="bbev:BBEV_2190"/>
<proteinExistence type="predicted"/>
<accession>A0A1D7QX52</accession>
<reference evidence="2 3" key="1">
    <citation type="submission" date="2015-08" db="EMBL/GenBank/DDBJ databases">
        <title>The complete genome sequence of Bacillus beveridgei MLTeJB.</title>
        <authorList>
            <person name="Hanson T.E."/>
            <person name="Mesa C."/>
            <person name="Basesman S.M."/>
            <person name="Oremland R.S."/>
        </authorList>
    </citation>
    <scope>NUCLEOTIDE SEQUENCE [LARGE SCALE GENOMIC DNA]</scope>
    <source>
        <strain evidence="2 3">MLTeJB</strain>
    </source>
</reference>
<keyword evidence="1" id="KW-1133">Transmembrane helix</keyword>
<keyword evidence="1" id="KW-0812">Transmembrane</keyword>
<dbReference type="EMBL" id="CP012502">
    <property type="protein sequence ID" value="AOM83548.1"/>
    <property type="molecule type" value="Genomic_DNA"/>
</dbReference>
<keyword evidence="3" id="KW-1185">Reference proteome</keyword>
<sequence length="75" mass="8594">MLNNIKDFMTDPNKFPKSKLALVLLLIAASWASSRIWGPGNLVGTIIFILFMIIFVLHIMHLIQQKRSGNDKRRT</sequence>
<name>A0A1D7QX52_9BACI</name>
<dbReference type="RefSeq" id="WP_069365518.1">
    <property type="nucleotide sequence ID" value="NZ_CP012502.1"/>
</dbReference>
<evidence type="ECO:0000313" key="2">
    <source>
        <dbReference type="EMBL" id="AOM83548.1"/>
    </source>
</evidence>
<evidence type="ECO:0000313" key="3">
    <source>
        <dbReference type="Proteomes" id="UP000094463"/>
    </source>
</evidence>
<feature type="transmembrane region" description="Helical" evidence="1">
    <location>
        <begin position="42"/>
        <end position="63"/>
    </location>
</feature>
<gene>
    <name evidence="2" type="ORF">BBEV_2190</name>
</gene>